<dbReference type="EC" id="3.1.-.-" evidence="1"/>
<dbReference type="SUPFAM" id="SSF54637">
    <property type="entry name" value="Thioesterase/thiol ester dehydrase-isomerase"/>
    <property type="match status" value="1"/>
</dbReference>
<dbReference type="EMBL" id="QXDL01000128">
    <property type="protein sequence ID" value="RIH82270.1"/>
    <property type="molecule type" value="Genomic_DNA"/>
</dbReference>
<reference evidence="1 2" key="1">
    <citation type="submission" date="2018-08" db="EMBL/GenBank/DDBJ databases">
        <title>Meiothermus terrae DSM 26712 genome sequencing project.</title>
        <authorList>
            <person name="Da Costa M.S."/>
            <person name="Albuquerque L."/>
            <person name="Raposo P."/>
            <person name="Froufe H.J.C."/>
            <person name="Barroso C.S."/>
            <person name="Egas C."/>
        </authorList>
    </citation>
    <scope>NUCLEOTIDE SEQUENCE [LARGE SCALE GENOMIC DNA]</scope>
    <source>
        <strain evidence="1 2">DSM 26712</strain>
    </source>
</reference>
<dbReference type="AlphaFoldDB" id="A0A399EGQ6"/>
<organism evidence="1 2">
    <name type="scientific">Calidithermus terrae</name>
    <dbReference type="NCBI Taxonomy" id="1408545"/>
    <lineage>
        <taxon>Bacteria</taxon>
        <taxon>Thermotogati</taxon>
        <taxon>Deinococcota</taxon>
        <taxon>Deinococci</taxon>
        <taxon>Thermales</taxon>
        <taxon>Thermaceae</taxon>
        <taxon>Calidithermus</taxon>
    </lineage>
</organism>
<dbReference type="Gene3D" id="3.10.129.10">
    <property type="entry name" value="Hotdog Thioesterase"/>
    <property type="match status" value="1"/>
</dbReference>
<dbReference type="Pfam" id="PF13279">
    <property type="entry name" value="4HBT_2"/>
    <property type="match status" value="1"/>
</dbReference>
<dbReference type="OrthoDB" id="9799036at2"/>
<proteinExistence type="predicted"/>
<dbReference type="InterPro" id="IPR029069">
    <property type="entry name" value="HotDog_dom_sf"/>
</dbReference>
<keyword evidence="2" id="KW-1185">Reference proteome</keyword>
<dbReference type="CDD" id="cd00586">
    <property type="entry name" value="4HBT"/>
    <property type="match status" value="1"/>
</dbReference>
<dbReference type="Proteomes" id="UP000265715">
    <property type="component" value="Unassembled WGS sequence"/>
</dbReference>
<accession>A0A399EGQ6</accession>
<protein>
    <submittedName>
        <fullName evidence="1">Putative esterase</fullName>
        <ecNumber evidence="1">3.1.-.-</ecNumber>
    </submittedName>
</protein>
<gene>
    <name evidence="1" type="ORF">Mterra_02735</name>
</gene>
<evidence type="ECO:0000313" key="2">
    <source>
        <dbReference type="Proteomes" id="UP000265715"/>
    </source>
</evidence>
<dbReference type="GO" id="GO:0047617">
    <property type="term" value="F:fatty acyl-CoA hydrolase activity"/>
    <property type="evidence" value="ECO:0007669"/>
    <property type="project" value="TreeGrafter"/>
</dbReference>
<dbReference type="RefSeq" id="WP_119315725.1">
    <property type="nucleotide sequence ID" value="NZ_QXDL01000128.1"/>
</dbReference>
<dbReference type="InterPro" id="IPR050563">
    <property type="entry name" value="4-hydroxybenzoyl-CoA_TE"/>
</dbReference>
<comment type="caution">
    <text evidence="1">The sequence shown here is derived from an EMBL/GenBank/DDBJ whole genome shotgun (WGS) entry which is preliminary data.</text>
</comment>
<dbReference type="PANTHER" id="PTHR31793:SF24">
    <property type="entry name" value="LONG-CHAIN ACYL-COA THIOESTERASE FADM"/>
    <property type="match status" value="1"/>
</dbReference>
<sequence>MSDFPVTVHIDVRFRDLDPLGHVNNAVYLSYAETARVEYFLRLGYPVGGGNFILARAEVDYRRPIVLHDDVRVMTRVNKVGNSSFRMLFEVWSNGELAARGETVQVWLEDGKPSPLPPALREAIRRLEARPVEGL</sequence>
<evidence type="ECO:0000313" key="1">
    <source>
        <dbReference type="EMBL" id="RIH82270.1"/>
    </source>
</evidence>
<keyword evidence="1" id="KW-0378">Hydrolase</keyword>
<dbReference type="PANTHER" id="PTHR31793">
    <property type="entry name" value="4-HYDROXYBENZOYL-COA THIOESTERASE FAMILY MEMBER"/>
    <property type="match status" value="1"/>
</dbReference>
<name>A0A399EGQ6_9DEIN</name>